<dbReference type="InterPro" id="IPR003593">
    <property type="entry name" value="AAA+_ATPase"/>
</dbReference>
<dbReference type="Pfam" id="PF00004">
    <property type="entry name" value="AAA"/>
    <property type="match status" value="1"/>
</dbReference>
<evidence type="ECO:0000259" key="2">
    <source>
        <dbReference type="SMART" id="SM00382"/>
    </source>
</evidence>
<proteinExistence type="predicted"/>
<feature type="domain" description="AAA+ ATPase" evidence="2">
    <location>
        <begin position="494"/>
        <end position="621"/>
    </location>
</feature>
<accession>A0A232LYI9</accession>
<dbReference type="EMBL" id="NPHW01003632">
    <property type="protein sequence ID" value="OXV09240.1"/>
    <property type="molecule type" value="Genomic_DNA"/>
</dbReference>
<dbReference type="GO" id="GO:0016887">
    <property type="term" value="F:ATP hydrolysis activity"/>
    <property type="evidence" value="ECO:0007669"/>
    <property type="project" value="InterPro"/>
</dbReference>
<evidence type="ECO:0000313" key="4">
    <source>
        <dbReference type="Proteomes" id="UP000243515"/>
    </source>
</evidence>
<reference evidence="3 4" key="1">
    <citation type="journal article" date="2015" name="Environ. Microbiol.">
        <title>Metagenome sequence of Elaphomyces granulatus from sporocarp tissue reveals Ascomycota ectomycorrhizal fingerprints of genome expansion and a Proteobacteria-rich microbiome.</title>
        <authorList>
            <person name="Quandt C.A."/>
            <person name="Kohler A."/>
            <person name="Hesse C.N."/>
            <person name="Sharpton T.J."/>
            <person name="Martin F."/>
            <person name="Spatafora J.W."/>
        </authorList>
    </citation>
    <scope>NUCLEOTIDE SEQUENCE [LARGE SCALE GENOMIC DNA]</scope>
    <source>
        <strain evidence="3 4">OSC145934</strain>
    </source>
</reference>
<keyword evidence="4" id="KW-1185">Reference proteome</keyword>
<dbReference type="AlphaFoldDB" id="A0A232LYI9"/>
<dbReference type="InterPro" id="IPR027417">
    <property type="entry name" value="P-loop_NTPase"/>
</dbReference>
<dbReference type="Proteomes" id="UP000243515">
    <property type="component" value="Unassembled WGS sequence"/>
</dbReference>
<evidence type="ECO:0000256" key="1">
    <source>
        <dbReference type="SAM" id="MobiDB-lite"/>
    </source>
</evidence>
<gene>
    <name evidence="3" type="ORF">Egran_02994</name>
</gene>
<dbReference type="Pfam" id="PF22942">
    <property type="entry name" value="DUF7025"/>
    <property type="match status" value="1"/>
</dbReference>
<dbReference type="Gene3D" id="3.40.50.300">
    <property type="entry name" value="P-loop containing nucleotide triphosphate hydrolases"/>
    <property type="match status" value="1"/>
</dbReference>
<dbReference type="OrthoDB" id="10042665at2759"/>
<dbReference type="PANTHER" id="PTHR46411:SF3">
    <property type="entry name" value="AAA+ ATPASE DOMAIN-CONTAINING PROTEIN"/>
    <property type="match status" value="1"/>
</dbReference>
<dbReference type="SUPFAM" id="SSF52540">
    <property type="entry name" value="P-loop containing nucleoside triphosphate hydrolases"/>
    <property type="match status" value="1"/>
</dbReference>
<dbReference type="SMART" id="SM00382">
    <property type="entry name" value="AAA"/>
    <property type="match status" value="1"/>
</dbReference>
<comment type="caution">
    <text evidence="3">The sequence shown here is derived from an EMBL/GenBank/DDBJ whole genome shotgun (WGS) entry which is preliminary data.</text>
</comment>
<dbReference type="InterPro" id="IPR003959">
    <property type="entry name" value="ATPase_AAA_core"/>
</dbReference>
<evidence type="ECO:0000313" key="3">
    <source>
        <dbReference type="EMBL" id="OXV09240.1"/>
    </source>
</evidence>
<feature type="compositionally biased region" description="Polar residues" evidence="1">
    <location>
        <begin position="389"/>
        <end position="404"/>
    </location>
</feature>
<sequence length="696" mass="80177">MNFTNEESLPDMNYADSFSHRKRVLSGSDYEIESQESETDSEIQVVDRAVGIEDTAKNRSAPKAEVSQNVPGSKCEVKFLYNHSSISGPGSILWSENADLILEEDRLKALAAPYAIVHRFSKSKGRKDRAWETHSIEIQSNKLKAFLDTIFEDYRDWDPDTKPYTFRPPFREVFHRWETLKLKYAQQPDESVRDEVKMLIDIILPFMTPHRTALEEIERTEAISFSQLWLIFPPGELVVTLIEGNMCVCRLRELTIGQEYLSLTMEQFDWNGRYCGFKDTVVYLSAYSELKPVSKLRPYPLRFASNKEIQTKLLARGRQFAALRGFHVRKCVGEKYVSLRKSHDQIPRVDNNPRPVSGRVIIDAYAFYLRQGIHPPDLVRNAGRKPLAPNSTGPNFEQRNSQGPASEERKEELQPLTDLECILAVPRVRGFDLMTKEWCEFNINELQDPDWSDVAFDNLVLPEGDKEKELIMALTKRDRLRKGVFNDSVQHKDRGIIFLLCGPPGVGKTLTAEAVADKSKFPLYILGADDIGTSPERVEQALKNSFECCRLWDALLLIDEADVFLETRRSDHLSRNELVSIFLRQLELYQGLMFLTTNRVEAIDEAFRSRMDLILRYLPLDMSARRQVWENSLNLLGPENHKISETDLDELAETELNGREIKNLIKTAYVLPSQEQPVEMSHLQIVLNVRKRLDNW</sequence>
<feature type="region of interest" description="Disordered" evidence="1">
    <location>
        <begin position="379"/>
        <end position="413"/>
    </location>
</feature>
<organism evidence="3 4">
    <name type="scientific">Elaphomyces granulatus</name>
    <dbReference type="NCBI Taxonomy" id="519963"/>
    <lineage>
        <taxon>Eukaryota</taxon>
        <taxon>Fungi</taxon>
        <taxon>Dikarya</taxon>
        <taxon>Ascomycota</taxon>
        <taxon>Pezizomycotina</taxon>
        <taxon>Eurotiomycetes</taxon>
        <taxon>Eurotiomycetidae</taxon>
        <taxon>Eurotiales</taxon>
        <taxon>Elaphomycetaceae</taxon>
        <taxon>Elaphomyces</taxon>
    </lineage>
</organism>
<dbReference type="CDD" id="cd19481">
    <property type="entry name" value="RecA-like_protease"/>
    <property type="match status" value="1"/>
</dbReference>
<protein>
    <recommendedName>
        <fullName evidence="2">AAA+ ATPase domain-containing protein</fullName>
    </recommendedName>
</protein>
<name>A0A232LYI9_9EURO</name>
<dbReference type="InterPro" id="IPR054289">
    <property type="entry name" value="DUF7025"/>
</dbReference>
<dbReference type="PANTHER" id="PTHR46411">
    <property type="entry name" value="FAMILY ATPASE, PUTATIVE-RELATED"/>
    <property type="match status" value="1"/>
</dbReference>
<dbReference type="GO" id="GO:0005524">
    <property type="term" value="F:ATP binding"/>
    <property type="evidence" value="ECO:0007669"/>
    <property type="project" value="InterPro"/>
</dbReference>